<feature type="compositionally biased region" description="Pro residues" evidence="1">
    <location>
        <begin position="100"/>
        <end position="113"/>
    </location>
</feature>
<feature type="compositionally biased region" description="Low complexity" evidence="1">
    <location>
        <begin position="72"/>
        <end position="99"/>
    </location>
</feature>
<dbReference type="InterPro" id="IPR036388">
    <property type="entry name" value="WH-like_DNA-bd_sf"/>
</dbReference>
<protein>
    <submittedName>
        <fullName evidence="2">AsnC family protein</fullName>
    </submittedName>
</protein>
<dbReference type="RefSeq" id="WP_180891815.1">
    <property type="nucleotide sequence ID" value="NZ_JACCKD010000002.1"/>
</dbReference>
<dbReference type="EMBL" id="JACCKD010000002">
    <property type="protein sequence ID" value="MBA0124949.1"/>
    <property type="molecule type" value="Genomic_DNA"/>
</dbReference>
<evidence type="ECO:0000256" key="1">
    <source>
        <dbReference type="SAM" id="MobiDB-lite"/>
    </source>
</evidence>
<gene>
    <name evidence="2" type="ORF">H0B56_05275</name>
</gene>
<dbReference type="Gene3D" id="1.10.10.10">
    <property type="entry name" value="Winged helix-like DNA-binding domain superfamily/Winged helix DNA-binding domain"/>
    <property type="match status" value="1"/>
</dbReference>
<feature type="compositionally biased region" description="Low complexity" evidence="1">
    <location>
        <begin position="133"/>
        <end position="161"/>
    </location>
</feature>
<dbReference type="AlphaFoldDB" id="A0A838A8V1"/>
<name>A0A838A8V1_9PSEU</name>
<evidence type="ECO:0000313" key="3">
    <source>
        <dbReference type="Proteomes" id="UP000582974"/>
    </source>
</evidence>
<sequence length="331" mass="33541">MAVTDPADARLLAALAEHGKAPVHDVAARAGMDPREAAYRLVGLSGSGLPLLVGVECDPQGVRAALPPQGHGYTQQAPQQTPQQGAPPGAYPGPQQAQPPSSPAAPPATPSGPYPVHGAPSGPHPAPPPPSGPHAAPGQPQASGAGAPAAPEAQAPAPDAAMSVWGPPQSAGWARGDQQAPGRSGPVAGTAARHGTVGDTLHTEGLESEQLSIQLLEVQDPADFLFGAGGYQLAPGERAVVVHTEVTNTGTTAFGYLPDNFLELVTADGTAIAKAPVSLTSRPPHRIGVGPGQTAGGHTVYILPESTRLASVRWSPRPEPDERTVTWTVDE</sequence>
<reference evidence="2 3" key="1">
    <citation type="submission" date="2020-07" db="EMBL/GenBank/DDBJ databases">
        <title>Genome of Haloechinothrix sp.</title>
        <authorList>
            <person name="Tang S.-K."/>
            <person name="Yang L."/>
            <person name="Zhu W.-Y."/>
        </authorList>
    </citation>
    <scope>NUCLEOTIDE SEQUENCE [LARGE SCALE GENOMIC DNA]</scope>
    <source>
        <strain evidence="2 3">YIM 98757</strain>
    </source>
</reference>
<feature type="region of interest" description="Disordered" evidence="1">
    <location>
        <begin position="63"/>
        <end position="193"/>
    </location>
</feature>
<feature type="compositionally biased region" description="Pro residues" evidence="1">
    <location>
        <begin position="122"/>
        <end position="132"/>
    </location>
</feature>
<keyword evidence="3" id="KW-1185">Reference proteome</keyword>
<accession>A0A838A8V1</accession>
<comment type="caution">
    <text evidence="2">The sequence shown here is derived from an EMBL/GenBank/DDBJ whole genome shotgun (WGS) entry which is preliminary data.</text>
</comment>
<evidence type="ECO:0000313" key="2">
    <source>
        <dbReference type="EMBL" id="MBA0124949.1"/>
    </source>
</evidence>
<proteinExistence type="predicted"/>
<dbReference type="Proteomes" id="UP000582974">
    <property type="component" value="Unassembled WGS sequence"/>
</dbReference>
<organism evidence="2 3">
    <name type="scientific">Haloechinothrix aidingensis</name>
    <dbReference type="NCBI Taxonomy" id="2752311"/>
    <lineage>
        <taxon>Bacteria</taxon>
        <taxon>Bacillati</taxon>
        <taxon>Actinomycetota</taxon>
        <taxon>Actinomycetes</taxon>
        <taxon>Pseudonocardiales</taxon>
        <taxon>Pseudonocardiaceae</taxon>
        <taxon>Haloechinothrix</taxon>
    </lineage>
</organism>